<dbReference type="InterPro" id="IPR029044">
    <property type="entry name" value="Nucleotide-diphossugar_trans"/>
</dbReference>
<dbReference type="PANTHER" id="PTHR31834:SF11">
    <property type="entry name" value="GLYCOSYLTRANSFERASE HOC1-RELATED"/>
    <property type="match status" value="1"/>
</dbReference>
<dbReference type="GO" id="GO:0000009">
    <property type="term" value="F:alpha-1,6-mannosyltransferase activity"/>
    <property type="evidence" value="ECO:0007669"/>
    <property type="project" value="InterPro"/>
</dbReference>
<feature type="transmembrane region" description="Helical" evidence="2">
    <location>
        <begin position="12"/>
        <end position="36"/>
    </location>
</feature>
<dbReference type="RefSeq" id="XP_003686277.1">
    <property type="nucleotide sequence ID" value="XM_003686229.1"/>
</dbReference>
<dbReference type="Pfam" id="PF04488">
    <property type="entry name" value="Gly_transf_sug"/>
    <property type="match status" value="1"/>
</dbReference>
<keyword evidence="2" id="KW-0472">Membrane</keyword>
<dbReference type="SUPFAM" id="SSF53448">
    <property type="entry name" value="Nucleotide-diphospho-sugar transferases"/>
    <property type="match status" value="1"/>
</dbReference>
<organism evidence="3 4">
    <name type="scientific">Tetrapisispora phaffii (strain ATCC 24235 / CBS 4417 / NBRC 1672 / NRRL Y-8282 / UCD 70-5)</name>
    <name type="common">Yeast</name>
    <name type="synonym">Fabospora phaffii</name>
    <dbReference type="NCBI Taxonomy" id="1071381"/>
    <lineage>
        <taxon>Eukaryota</taxon>
        <taxon>Fungi</taxon>
        <taxon>Dikarya</taxon>
        <taxon>Ascomycota</taxon>
        <taxon>Saccharomycotina</taxon>
        <taxon>Saccharomycetes</taxon>
        <taxon>Saccharomycetales</taxon>
        <taxon>Saccharomycetaceae</taxon>
        <taxon>Tetrapisispora</taxon>
    </lineage>
</organism>
<dbReference type="Gene3D" id="3.90.550.20">
    <property type="match status" value="1"/>
</dbReference>
<keyword evidence="2" id="KW-1133">Transmembrane helix</keyword>
<dbReference type="PANTHER" id="PTHR31834">
    <property type="entry name" value="INITIATION-SPECIFIC ALPHA-1,6-MANNOSYLTRANSFERASE"/>
    <property type="match status" value="1"/>
</dbReference>
<accession>G8BUQ7</accession>
<dbReference type="Proteomes" id="UP000005666">
    <property type="component" value="Chromosome 6"/>
</dbReference>
<evidence type="ECO:0000313" key="3">
    <source>
        <dbReference type="EMBL" id="CCE63843.1"/>
    </source>
</evidence>
<dbReference type="KEGG" id="tpf:TPHA_0F03630"/>
<dbReference type="HOGENOM" id="CLU_022381_5_0_1"/>
<dbReference type="OrthoDB" id="411251at2759"/>
<comment type="similarity">
    <text evidence="1">Belongs to the glycosyltransferase 32 family.</text>
</comment>
<dbReference type="STRING" id="1071381.G8BUQ7"/>
<dbReference type="InterPro" id="IPR007577">
    <property type="entry name" value="GlycoTrfase_DXD_sugar-bd_CS"/>
</dbReference>
<dbReference type="InterPro" id="IPR039367">
    <property type="entry name" value="Och1-like"/>
</dbReference>
<proteinExistence type="inferred from homology"/>
<keyword evidence="2" id="KW-0812">Transmembrane</keyword>
<dbReference type="OMA" id="WIPESIN"/>
<gene>
    <name evidence="3" type="primary">TPHA0F03630</name>
    <name evidence="3" type="ordered locus">TPHA_0F03630</name>
</gene>
<dbReference type="AlphaFoldDB" id="G8BUQ7"/>
<keyword evidence="4" id="KW-1185">Reference proteome</keyword>
<sequence>MSKRARKNSIRTKILLTSLFTTIITLIFVKVVFFMFSSDVDISFKNLNAELSGNLQSTNLLTKNKGLNGELYDKIEELANQIIKEQSLQTKELDKQRRYLEKKINSLKELPARSSQSLREKLTYQFEYDSSKKFPAYIWQIFTETSIGNKKTNEVKNEDTLNLLWGDKNPGFVDEVFDNNEVIKAMIKYHYSNIPEILEAFESLPSEILKVDFFKFLLLLARGGTYVDSDTIPLIPIPNWIPESINTKDVGLLIGIEHDSSPANWEQTFARRLQFGTWIIQAKPGHPVIKEMVARITEFTLKRKSEDNLLVNVRNDVNVMNWTGAGIWTDILFSYFNDYLKSGLSTKVSWKEFHLLENPKLLSDVLVFPAFSFNAPKEITNQDPNKSYYFCHHEKKKSWKNIPKVEN</sequence>
<protein>
    <recommendedName>
        <fullName evidence="5">Alpha-1,6-mannosyltransferase</fullName>
    </recommendedName>
</protein>
<dbReference type="EMBL" id="HE612861">
    <property type="protein sequence ID" value="CCE63843.1"/>
    <property type="molecule type" value="Genomic_DNA"/>
</dbReference>
<evidence type="ECO:0000256" key="1">
    <source>
        <dbReference type="ARBA" id="ARBA00009003"/>
    </source>
</evidence>
<dbReference type="GeneID" id="11535406"/>
<reference evidence="3 4" key="1">
    <citation type="journal article" date="2011" name="Proc. Natl. Acad. Sci. U.S.A.">
        <title>Evolutionary erosion of yeast sex chromosomes by mating-type switching accidents.</title>
        <authorList>
            <person name="Gordon J.L."/>
            <person name="Armisen D."/>
            <person name="Proux-Wera E."/>
            <person name="Oheigeartaigh S.S."/>
            <person name="Byrne K.P."/>
            <person name="Wolfe K.H."/>
        </authorList>
    </citation>
    <scope>NUCLEOTIDE SEQUENCE [LARGE SCALE GENOMIC DNA]</scope>
    <source>
        <strain evidence="4">ATCC 24235 / CBS 4417 / NBRC 1672 / NRRL Y-8282 / UCD 70-5</strain>
    </source>
</reference>
<evidence type="ECO:0000256" key="2">
    <source>
        <dbReference type="SAM" id="Phobius"/>
    </source>
</evidence>
<dbReference type="eggNOG" id="ENOG502QW2I">
    <property type="taxonomic scope" value="Eukaryota"/>
</dbReference>
<dbReference type="GO" id="GO:0000136">
    <property type="term" value="C:mannan polymerase complex"/>
    <property type="evidence" value="ECO:0007669"/>
    <property type="project" value="TreeGrafter"/>
</dbReference>
<dbReference type="GO" id="GO:0006487">
    <property type="term" value="P:protein N-linked glycosylation"/>
    <property type="evidence" value="ECO:0007669"/>
    <property type="project" value="TreeGrafter"/>
</dbReference>
<evidence type="ECO:0008006" key="5">
    <source>
        <dbReference type="Google" id="ProtNLM"/>
    </source>
</evidence>
<name>G8BUQ7_TETPH</name>
<evidence type="ECO:0000313" key="4">
    <source>
        <dbReference type="Proteomes" id="UP000005666"/>
    </source>
</evidence>